<dbReference type="EMBL" id="QOKT01000027">
    <property type="protein sequence ID" value="RCJ00550.1"/>
    <property type="molecule type" value="Genomic_DNA"/>
</dbReference>
<feature type="domain" description="Carrier" evidence="1">
    <location>
        <begin position="1"/>
        <end position="76"/>
    </location>
</feature>
<dbReference type="InterPro" id="IPR009081">
    <property type="entry name" value="PP-bd_ACP"/>
</dbReference>
<dbReference type="PROSITE" id="PS50075">
    <property type="entry name" value="CARRIER"/>
    <property type="match status" value="1"/>
</dbReference>
<evidence type="ECO:0000313" key="7">
    <source>
        <dbReference type="Proteomes" id="UP001201240"/>
    </source>
</evidence>
<reference evidence="2 7" key="3">
    <citation type="submission" date="2021-10" db="EMBL/GenBank/DDBJ databases">
        <title>Sequencing the mobilome of antimicrobial resistant bacterial isolates spanning a range of GC content: The potential of a sustainable low cost, low infrastructure approach for surveillance with Oxford Nanopore sequencing.</title>
        <authorList>
            <person name="Sands K."/>
        </authorList>
    </citation>
    <scope>NUCLEOTIDE SEQUENCE [LARGE SCALE GENOMIC DNA]</scope>
    <source>
        <strain evidence="2 7">MIN-202</strain>
    </source>
</reference>
<dbReference type="AlphaFoldDB" id="A0AAP9AC87"/>
<dbReference type="GeneID" id="93849043"/>
<evidence type="ECO:0000313" key="4">
    <source>
        <dbReference type="EMBL" id="RCJ00550.1"/>
    </source>
</evidence>
<protein>
    <submittedName>
        <fullName evidence="3">Acyl carrier protein</fullName>
    </submittedName>
</protein>
<evidence type="ECO:0000313" key="2">
    <source>
        <dbReference type="EMBL" id="MCF1349189.1"/>
    </source>
</evidence>
<dbReference type="EMBL" id="JAJBIS010000001">
    <property type="protein sequence ID" value="MCF1349189.1"/>
    <property type="molecule type" value="Genomic_DNA"/>
</dbReference>
<proteinExistence type="predicted"/>
<dbReference type="SMR" id="A0AAP9AC87"/>
<dbReference type="Proteomes" id="UP001201240">
    <property type="component" value="Unassembled WGS sequence"/>
</dbReference>
<dbReference type="EMBL" id="CP041200">
    <property type="protein sequence ID" value="QDI65091.1"/>
    <property type="molecule type" value="Genomic_DNA"/>
</dbReference>
<sequence length="77" mass="8596">MVVNVKDIIIKVAKENKINLNMNNLDVELKSLGIDSLSAMSLIMKIEDKIGVQLVDEKLLKIKNLGDLIMAFEDALK</sequence>
<evidence type="ECO:0000259" key="1">
    <source>
        <dbReference type="PROSITE" id="PS50075"/>
    </source>
</evidence>
<dbReference type="Pfam" id="PF00550">
    <property type="entry name" value="PP-binding"/>
    <property type="match status" value="1"/>
</dbReference>
<dbReference type="Gene3D" id="1.10.1200.10">
    <property type="entry name" value="ACP-like"/>
    <property type="match status" value="1"/>
</dbReference>
<dbReference type="SUPFAM" id="SSF47336">
    <property type="entry name" value="ACP-like"/>
    <property type="match status" value="1"/>
</dbReference>
<name>A0AAP9AC87_UREUR</name>
<gene>
    <name evidence="4" type="ORF">DSQ42_02935</name>
    <name evidence="3" type="ORF">FJM05_02800</name>
    <name evidence="2" type="ORF">LH652_02700</name>
</gene>
<dbReference type="RefSeq" id="WP_004025956.1">
    <property type="nucleotide sequence ID" value="NZ_CAMXZD010000004.1"/>
</dbReference>
<dbReference type="Proteomes" id="UP000318231">
    <property type="component" value="Chromosome"/>
</dbReference>
<evidence type="ECO:0000313" key="3">
    <source>
        <dbReference type="EMBL" id="QDI65091.1"/>
    </source>
</evidence>
<accession>A0AAP9AC87</accession>
<evidence type="ECO:0000313" key="6">
    <source>
        <dbReference type="Proteomes" id="UP000318231"/>
    </source>
</evidence>
<reference evidence="4 5" key="1">
    <citation type="submission" date="2018-07" db="EMBL/GenBank/DDBJ databases">
        <title>Ureaplasma urealyticum 1000 the multidrug-resistant clinical isolate obtained from scrapings of the urogenital tract of a woman with inflammatory diseases of the reproductive organs.</title>
        <authorList>
            <person name="Kolesnikova E.A."/>
            <person name="Alekseeva A.E."/>
            <person name="Brusnigina N.F."/>
            <person name="Makhova M.A."/>
        </authorList>
    </citation>
    <scope>NUCLEOTIDE SEQUENCE [LARGE SCALE GENOMIC DNA]</scope>
    <source>
        <strain evidence="4 5">1000</strain>
    </source>
</reference>
<reference evidence="3 6" key="2">
    <citation type="submission" date="2019-07" db="EMBL/GenBank/DDBJ databases">
        <title>Comparative genomics of three clinical Ureaplasma species: analysis of their core genomes and virulence factors.</title>
        <authorList>
            <person name="Yang T."/>
            <person name="Zhang Y."/>
            <person name="Li X."/>
            <person name="Kong Y."/>
            <person name="Yu H."/>
            <person name="Ruan Z."/>
            <person name="Xie X."/>
            <person name="Zhang J."/>
        </authorList>
    </citation>
    <scope>NUCLEOTIDE SEQUENCE [LARGE SCALE GENOMIC DNA]</scope>
    <source>
        <strain evidence="3 6">132</strain>
    </source>
</reference>
<dbReference type="Proteomes" id="UP000253077">
    <property type="component" value="Unassembled WGS sequence"/>
</dbReference>
<organism evidence="3 6">
    <name type="scientific">Ureaplasma urealyticum</name>
    <name type="common">Ureaplasma urealyticum biotype 2</name>
    <dbReference type="NCBI Taxonomy" id="2130"/>
    <lineage>
        <taxon>Bacteria</taxon>
        <taxon>Bacillati</taxon>
        <taxon>Mycoplasmatota</taxon>
        <taxon>Mycoplasmoidales</taxon>
        <taxon>Mycoplasmoidaceae</taxon>
        <taxon>Ureaplasma</taxon>
    </lineage>
</organism>
<dbReference type="InterPro" id="IPR036736">
    <property type="entry name" value="ACP-like_sf"/>
</dbReference>
<evidence type="ECO:0000313" key="5">
    <source>
        <dbReference type="Proteomes" id="UP000253077"/>
    </source>
</evidence>